<reference evidence="1" key="1">
    <citation type="submission" date="2022-06" db="EMBL/GenBank/DDBJ databases">
        <title>Gracilimonas sp. CAU 1638 isolated from sea sediment.</title>
        <authorList>
            <person name="Kim W."/>
        </authorList>
    </citation>
    <scope>NUCLEOTIDE SEQUENCE</scope>
    <source>
        <strain evidence="1">CAU 1638</strain>
    </source>
</reference>
<dbReference type="InterPro" id="IPR007367">
    <property type="entry name" value="DUF433"/>
</dbReference>
<evidence type="ECO:0000313" key="1">
    <source>
        <dbReference type="EMBL" id="MCP9292061.1"/>
    </source>
</evidence>
<accession>A0A9X2REJ8</accession>
<dbReference type="Proteomes" id="UP001139125">
    <property type="component" value="Unassembled WGS sequence"/>
</dbReference>
<dbReference type="InterPro" id="IPR009057">
    <property type="entry name" value="Homeodomain-like_sf"/>
</dbReference>
<sequence>MKEIQSNPNILGGTPVFKGTRVPIEILFDYLEEGASIDTFLNDYPTVEKKQAIAVLDIAGKVVSSQDFKSKYEATS</sequence>
<dbReference type="Gene3D" id="1.10.10.10">
    <property type="entry name" value="Winged helix-like DNA-binding domain superfamily/Winged helix DNA-binding domain"/>
    <property type="match status" value="1"/>
</dbReference>
<dbReference type="PANTHER" id="PTHR34849:SF3">
    <property type="entry name" value="SSR2962 PROTEIN"/>
    <property type="match status" value="1"/>
</dbReference>
<organism evidence="1 2">
    <name type="scientific">Gracilimonas sediminicola</name>
    <dbReference type="NCBI Taxonomy" id="2952158"/>
    <lineage>
        <taxon>Bacteria</taxon>
        <taxon>Pseudomonadati</taxon>
        <taxon>Balneolota</taxon>
        <taxon>Balneolia</taxon>
        <taxon>Balneolales</taxon>
        <taxon>Balneolaceae</taxon>
        <taxon>Gracilimonas</taxon>
    </lineage>
</organism>
<dbReference type="Pfam" id="PF04255">
    <property type="entry name" value="DUF433"/>
    <property type="match status" value="1"/>
</dbReference>
<dbReference type="InterPro" id="IPR036388">
    <property type="entry name" value="WH-like_DNA-bd_sf"/>
</dbReference>
<proteinExistence type="predicted"/>
<keyword evidence="2" id="KW-1185">Reference proteome</keyword>
<comment type="caution">
    <text evidence="1">The sequence shown here is derived from an EMBL/GenBank/DDBJ whole genome shotgun (WGS) entry which is preliminary data.</text>
</comment>
<dbReference type="PANTHER" id="PTHR34849">
    <property type="entry name" value="SSL5025 PROTEIN"/>
    <property type="match status" value="1"/>
</dbReference>
<dbReference type="AlphaFoldDB" id="A0A9X2REJ8"/>
<dbReference type="EMBL" id="JANDBC010000002">
    <property type="protein sequence ID" value="MCP9292061.1"/>
    <property type="molecule type" value="Genomic_DNA"/>
</dbReference>
<gene>
    <name evidence="1" type="ORF">NM125_10775</name>
</gene>
<protein>
    <submittedName>
        <fullName evidence="1">DUF433 domain-containing protein</fullName>
    </submittedName>
</protein>
<name>A0A9X2REJ8_9BACT</name>
<evidence type="ECO:0000313" key="2">
    <source>
        <dbReference type="Proteomes" id="UP001139125"/>
    </source>
</evidence>
<dbReference type="SUPFAM" id="SSF46689">
    <property type="entry name" value="Homeodomain-like"/>
    <property type="match status" value="1"/>
</dbReference>
<dbReference type="RefSeq" id="WP_255134936.1">
    <property type="nucleotide sequence ID" value="NZ_JANDBC010000002.1"/>
</dbReference>